<comment type="caution">
    <text evidence="2">The sequence shown here is derived from an EMBL/GenBank/DDBJ whole genome shotgun (WGS) entry which is preliminary data.</text>
</comment>
<name>A0ABT1WM69_9LACT</name>
<protein>
    <submittedName>
        <fullName evidence="2">SprT family protein</fullName>
    </submittedName>
</protein>
<dbReference type="NCBIfam" id="NF003339">
    <property type="entry name" value="PRK04351.1"/>
    <property type="match status" value="1"/>
</dbReference>
<reference evidence="2" key="1">
    <citation type="submission" date="2022-07" db="EMBL/GenBank/DDBJ databases">
        <authorList>
            <person name="Jung M.-Y."/>
            <person name="Lee M."/>
        </authorList>
    </citation>
    <scope>NUCLEOTIDE SEQUENCE</scope>
    <source>
        <strain evidence="2">S8</strain>
    </source>
</reference>
<evidence type="ECO:0000313" key="2">
    <source>
        <dbReference type="EMBL" id="MCQ9209268.1"/>
    </source>
</evidence>
<gene>
    <name evidence="2" type="ORF">NPA36_01630</name>
</gene>
<dbReference type="EMBL" id="JANHNZ010000001">
    <property type="protein sequence ID" value="MCQ9209268.1"/>
    <property type="molecule type" value="Genomic_DNA"/>
</dbReference>
<dbReference type="Proteomes" id="UP001059480">
    <property type="component" value="Unassembled WGS sequence"/>
</dbReference>
<feature type="domain" description="SprT-like" evidence="1">
    <location>
        <begin position="25"/>
        <end position="169"/>
    </location>
</feature>
<sequence>MTKTNENSPFIKNNDGIQKEARTDEWLQTLIEDISIRFFNRRFKNQAYYNARLRTTGGRYHLNSHNIDINPKVENELGFEALIGVIKHELCHYHLHLEGRGYQHKDLDFKRLLKEVGGSRYVEAIGRPNTIKKYYLYQCSACKHQYKRRRKLNTSRFVCGKCHHGLKLIKMVELD</sequence>
<evidence type="ECO:0000259" key="1">
    <source>
        <dbReference type="SMART" id="SM00731"/>
    </source>
</evidence>
<reference evidence="2" key="3">
    <citation type="journal article" date="2023" name="Microbiol. Resour. Announc.">
        <title>Draft Genome Sequence of Granulicatella sp. Strain S8, Isolated from a Marine Fish, Seriola quinqueradiata.</title>
        <authorList>
            <person name="Lee M."/>
            <person name="Farooq A."/>
            <person name="Jeong J.B."/>
            <person name="Jung M.Y."/>
        </authorList>
    </citation>
    <scope>NUCLEOTIDE SEQUENCE</scope>
    <source>
        <strain evidence="2">S8</strain>
    </source>
</reference>
<dbReference type="SMART" id="SM00731">
    <property type="entry name" value="SprT"/>
    <property type="match status" value="1"/>
</dbReference>
<accession>A0ABT1WM69</accession>
<evidence type="ECO:0000313" key="3">
    <source>
        <dbReference type="Proteomes" id="UP001059480"/>
    </source>
</evidence>
<keyword evidence="3" id="KW-1185">Reference proteome</keyword>
<reference evidence="2" key="2">
    <citation type="journal article" date="2023" name="Curr. Microbiol.">
        <title>Granulicatella seriolae sp. nov., a Novel Facultative Anaerobe Isolated from Yellowtail Marine Fish.</title>
        <authorList>
            <person name="Lee M."/>
            <person name="Choi Y.J."/>
            <person name="Farooq A."/>
            <person name="Jeong J.B."/>
            <person name="Jung M.Y."/>
        </authorList>
    </citation>
    <scope>NUCLEOTIDE SEQUENCE</scope>
    <source>
        <strain evidence="2">S8</strain>
    </source>
</reference>
<proteinExistence type="predicted"/>
<organism evidence="2 3">
    <name type="scientific">Granulicatella seriolae</name>
    <dbReference type="NCBI Taxonomy" id="2967226"/>
    <lineage>
        <taxon>Bacteria</taxon>
        <taxon>Bacillati</taxon>
        <taxon>Bacillota</taxon>
        <taxon>Bacilli</taxon>
        <taxon>Lactobacillales</taxon>
        <taxon>Carnobacteriaceae</taxon>
        <taxon>Granulicatella</taxon>
    </lineage>
</organism>
<dbReference type="RefSeq" id="WP_256944373.1">
    <property type="nucleotide sequence ID" value="NZ_JANHNZ010000001.1"/>
</dbReference>
<dbReference type="Pfam" id="PF10263">
    <property type="entry name" value="SprT-like"/>
    <property type="match status" value="1"/>
</dbReference>
<dbReference type="InterPro" id="IPR006640">
    <property type="entry name" value="SprT-like_domain"/>
</dbReference>